<reference evidence="5" key="1">
    <citation type="submission" date="2017-06" db="EMBL/GenBank/DDBJ databases">
        <authorList>
            <person name="Varghese N."/>
            <person name="Submissions S."/>
        </authorList>
    </citation>
    <scope>NUCLEOTIDE SEQUENCE [LARGE SCALE GENOMIC DNA]</scope>
    <source>
        <strain evidence="5">JAD2</strain>
    </source>
</reference>
<dbReference type="OrthoDB" id="9785707at2"/>
<name>A0A212R9U8_9CHLR</name>
<comment type="similarity">
    <text evidence="1">Belongs to the DprA/Smf family.</text>
</comment>
<sequence>MALSPEELGYWLVFHRVMGIGPARFRALLQHFGDLRAAWEADEKAWQEAGLDRRTIRNLREARGRLRPEAELERVRRAGVTVLTWADPDYPPLLRRIPDPPPVLFLRGQLADADRWAVAIVGTRQPTGYGREAAQWFARELARAGVPIVSGLARGIDAIAHEAALKAGGRTLAVLPCGLDQVYPAAHAPLAARIVEQGALLSELPLGARVEAGNFPARNRLISGLAVGVLVVEAGPTSGALITAAHAAEQGREVFAIPGSIFSTASQGTNRLIRDGATPVTSPQELLEALNWSVTARQAEVQLQLPADPVEARLLELLGREPMHIDEIARAAGLSIAQVSSALTVMEIKGMVRHLGAQHYIRG</sequence>
<evidence type="ECO:0000259" key="2">
    <source>
        <dbReference type="Pfam" id="PF02481"/>
    </source>
</evidence>
<proteinExistence type="inferred from homology"/>
<dbReference type="InterPro" id="IPR010994">
    <property type="entry name" value="RuvA_2-like"/>
</dbReference>
<dbReference type="SUPFAM" id="SSF102405">
    <property type="entry name" value="MCP/YpsA-like"/>
    <property type="match status" value="1"/>
</dbReference>
<dbReference type="EMBL" id="FYEK01000037">
    <property type="protein sequence ID" value="SNB68785.1"/>
    <property type="molecule type" value="Genomic_DNA"/>
</dbReference>
<dbReference type="FunCoup" id="A0A212R9U8">
    <property type="interactions" value="266"/>
</dbReference>
<dbReference type="NCBIfam" id="TIGR00732">
    <property type="entry name" value="dprA"/>
    <property type="match status" value="1"/>
</dbReference>
<dbReference type="PANTHER" id="PTHR43022:SF1">
    <property type="entry name" value="PROTEIN SMF"/>
    <property type="match status" value="1"/>
</dbReference>
<dbReference type="InterPro" id="IPR057666">
    <property type="entry name" value="DrpA_SLOG"/>
</dbReference>
<dbReference type="InterPro" id="IPR036390">
    <property type="entry name" value="WH_DNA-bd_sf"/>
</dbReference>
<dbReference type="InterPro" id="IPR041614">
    <property type="entry name" value="DprA_WH"/>
</dbReference>
<dbReference type="InterPro" id="IPR036388">
    <property type="entry name" value="WH-like_DNA-bd_sf"/>
</dbReference>
<dbReference type="Pfam" id="PF02481">
    <property type="entry name" value="DNA_processg_A"/>
    <property type="match status" value="1"/>
</dbReference>
<dbReference type="Proteomes" id="UP000197025">
    <property type="component" value="Unassembled WGS sequence"/>
</dbReference>
<accession>A0A212R9U8</accession>
<dbReference type="SUPFAM" id="SSF47781">
    <property type="entry name" value="RuvA domain 2-like"/>
    <property type="match status" value="1"/>
</dbReference>
<dbReference type="GO" id="GO:0009294">
    <property type="term" value="P:DNA-mediated transformation"/>
    <property type="evidence" value="ECO:0007669"/>
    <property type="project" value="InterPro"/>
</dbReference>
<protein>
    <submittedName>
        <fullName evidence="4">DNA processing protein</fullName>
    </submittedName>
</protein>
<dbReference type="AlphaFoldDB" id="A0A212R9U8"/>
<dbReference type="InParanoid" id="A0A212R9U8"/>
<feature type="domain" description="Smf/DprA SLOG" evidence="2">
    <location>
        <begin position="82"/>
        <end position="290"/>
    </location>
</feature>
<dbReference type="SUPFAM" id="SSF46785">
    <property type="entry name" value="Winged helix' DNA-binding domain"/>
    <property type="match status" value="1"/>
</dbReference>
<dbReference type="PANTHER" id="PTHR43022">
    <property type="entry name" value="PROTEIN SMF"/>
    <property type="match status" value="1"/>
</dbReference>
<organism evidence="4 5">
    <name type="scientific">Thermoflexus hugenholtzii JAD2</name>
    <dbReference type="NCBI Taxonomy" id="877466"/>
    <lineage>
        <taxon>Bacteria</taxon>
        <taxon>Bacillati</taxon>
        <taxon>Chloroflexota</taxon>
        <taxon>Thermoflexia</taxon>
        <taxon>Thermoflexales</taxon>
        <taxon>Thermoflexaceae</taxon>
        <taxon>Thermoflexus</taxon>
    </lineage>
</organism>
<dbReference type="Pfam" id="PF17782">
    <property type="entry name" value="WHD_DprA"/>
    <property type="match status" value="1"/>
</dbReference>
<dbReference type="InterPro" id="IPR003488">
    <property type="entry name" value="DprA"/>
</dbReference>
<evidence type="ECO:0000256" key="1">
    <source>
        <dbReference type="ARBA" id="ARBA00006525"/>
    </source>
</evidence>
<gene>
    <name evidence="4" type="ORF">SAMN02746019_00014380</name>
</gene>
<evidence type="ECO:0000313" key="5">
    <source>
        <dbReference type="Proteomes" id="UP000197025"/>
    </source>
</evidence>
<evidence type="ECO:0000313" key="4">
    <source>
        <dbReference type="EMBL" id="SNB68785.1"/>
    </source>
</evidence>
<keyword evidence="5" id="KW-1185">Reference proteome</keyword>
<dbReference type="Gene3D" id="3.40.50.450">
    <property type="match status" value="1"/>
</dbReference>
<dbReference type="Gene3D" id="1.10.10.10">
    <property type="entry name" value="Winged helix-like DNA-binding domain superfamily/Winged helix DNA-binding domain"/>
    <property type="match status" value="1"/>
</dbReference>
<dbReference type="RefSeq" id="WP_088571697.1">
    <property type="nucleotide sequence ID" value="NZ_FYEK01000037.1"/>
</dbReference>
<feature type="domain" description="DprA winged helix" evidence="3">
    <location>
        <begin position="302"/>
        <end position="356"/>
    </location>
</feature>
<evidence type="ECO:0000259" key="3">
    <source>
        <dbReference type="Pfam" id="PF17782"/>
    </source>
</evidence>